<gene>
    <name evidence="2" type="ORF">D1013_08310</name>
</gene>
<dbReference type="SUPFAM" id="SSF54001">
    <property type="entry name" value="Cysteine proteinases"/>
    <property type="match status" value="1"/>
</dbReference>
<dbReference type="InterPro" id="IPR013589">
    <property type="entry name" value="Bac_transglu_N"/>
</dbReference>
<reference evidence="2 3" key="1">
    <citation type="submission" date="2018-08" db="EMBL/GenBank/DDBJ databases">
        <title>The reduced genetic potential of extracellular carbohydrate catabolism in Euzebyella marina RN62, a Flavobacteriia bacterium isolated from the hadal water.</title>
        <authorList>
            <person name="Xue C."/>
        </authorList>
    </citation>
    <scope>NUCLEOTIDE SEQUENCE [LARGE SCALE GENOMIC DNA]</scope>
    <source>
        <strain evidence="2 3">RN62</strain>
    </source>
</reference>
<dbReference type="InterPro" id="IPR018667">
    <property type="entry name" value="DUF2126"/>
</dbReference>
<evidence type="ECO:0000313" key="2">
    <source>
        <dbReference type="EMBL" id="AYN67366.1"/>
    </source>
</evidence>
<name>A0A3G2L596_9FLAO</name>
<dbReference type="PANTHER" id="PTHR33490:SF1">
    <property type="entry name" value="SLL1233 PROTEIN"/>
    <property type="match status" value="1"/>
</dbReference>
<dbReference type="Gene3D" id="3.10.620.30">
    <property type="match status" value="1"/>
</dbReference>
<dbReference type="OrthoDB" id="9804872at2"/>
<keyword evidence="3" id="KW-1185">Reference proteome</keyword>
<dbReference type="InterPro" id="IPR002931">
    <property type="entry name" value="Transglutaminase-like"/>
</dbReference>
<dbReference type="PANTHER" id="PTHR33490">
    <property type="entry name" value="BLR5614 PROTEIN-RELATED"/>
    <property type="match status" value="1"/>
</dbReference>
<dbReference type="EMBL" id="CP032050">
    <property type="protein sequence ID" value="AYN67366.1"/>
    <property type="molecule type" value="Genomic_DNA"/>
</dbReference>
<proteinExistence type="predicted"/>
<accession>A0A3G2L596</accession>
<sequence length="1107" mass="126358">MALKVAIKHKTVYKYDRLVNLSPHIFRLRPAPHSRTPIEAYSIKIKPENHFFNWQQDPFGNYLARLVFPEKTDILSIDVEIIADLKTINPFDFFVEDSVEDFPFTYNDALKKELRPYLEVTENGPLLQGWVAKIDLTPRRTIDFLTALNQNLYNYLNYTIRLEAGVQTCEQTLEKRLGSCRDFAWLLVQTLRHLGLAARFVSGYLVQLKADEKSLDGPSGPEEDFTDLHAWAEVYLPGAGWIGLDATSGLLAGEGHIPLACTPSFESAAPVYGLTDPCETQFEFENKVTRIFESPRVTKPYTEDQWNEIYNLGFKVEEELENNDVRLTMGGEPTFVSIDDMESDQWNTAADGEHKRQLASDLANRLLSSFGQGGMLHHAQGKWYPGEALPRWTIGIHWRKDGGIIWKESKWLASFSKSYELPSNITYDFLDTLTQKLVCPNDSIMPAYEDAFYFLWEERKLPVDVNGKEYGKDDSALRRKLGEVLEQGTSEIVGHVLPLSKSGGRWLSNNWQFRGNELVLAPGNSPIGLRLPIESLPQNPEVASEPTAEPELFEPKNNLPSYGEDLKIRANKNLDDYPKKHPYVRTALCAEVRENRLHLFLPPLNTAEAFLDLISSIEAVASELQVPVIIEGYEPPKDNRLEVLKITPDPGVIEVNVHPSKNWQELTDNTFKLYEEAKKSRLGTEKFMLDGKHTGTGGGNHVTLGGTTPADSPLLRNPQLLRSLVTFWQHHPGLSYLFSGAFIGPTSQAPRVDEGRLENLYELEIAFAQIPEDKEVPFWLTDRLFRHLLTDITGNTHRAEFCIDKLYSPDSSSGRLGILELRAFDMPPHAQMSLMQMLLVRTLVSWFWKKPYKHDLVRWGTELHDKFLLEHYVKEDIADIVSQLNEAGYPFKLDWFDPFFEFRFPLYGMVEINSMQIEVRMAIEPWNVLGEEMSGRGTARYVDSSLERVQVKVKNFVEERYNITCNGVKIELSPTGTKGEYVAGVRYKAWQPWSALHPTIGVDVPLVFDIVDMWNKKSIGGCTYFVSHPGGRSYDTYPVNSLEAESRRINRFWEFNHTQDEVLSMEPKLGTNFVGRSVERKNASSTFVYKEVPINPEYPHVLDLRKK</sequence>
<dbReference type="AlphaFoldDB" id="A0A3G2L596"/>
<evidence type="ECO:0000259" key="1">
    <source>
        <dbReference type="SMART" id="SM00460"/>
    </source>
</evidence>
<dbReference type="Pfam" id="PF09899">
    <property type="entry name" value="DUF2126"/>
    <property type="match status" value="1"/>
</dbReference>
<dbReference type="InterPro" id="IPR038765">
    <property type="entry name" value="Papain-like_cys_pep_sf"/>
</dbReference>
<dbReference type="Pfam" id="PF01841">
    <property type="entry name" value="Transglut_core"/>
    <property type="match status" value="1"/>
</dbReference>
<dbReference type="RefSeq" id="WP_121848387.1">
    <property type="nucleotide sequence ID" value="NZ_CP032050.1"/>
</dbReference>
<dbReference type="KEGG" id="emar:D1013_08310"/>
<protein>
    <submittedName>
        <fullName evidence="2">Transglutaminase family protein</fullName>
    </submittedName>
</protein>
<dbReference type="Pfam" id="PF08379">
    <property type="entry name" value="Bact_transglu_N"/>
    <property type="match status" value="1"/>
</dbReference>
<dbReference type="Proteomes" id="UP000276309">
    <property type="component" value="Chromosome"/>
</dbReference>
<organism evidence="2 3">
    <name type="scientific">Euzebyella marina</name>
    <dbReference type="NCBI Taxonomy" id="1761453"/>
    <lineage>
        <taxon>Bacteria</taxon>
        <taxon>Pseudomonadati</taxon>
        <taxon>Bacteroidota</taxon>
        <taxon>Flavobacteriia</taxon>
        <taxon>Flavobacteriales</taxon>
        <taxon>Flavobacteriaceae</taxon>
        <taxon>Euzebyella</taxon>
    </lineage>
</organism>
<dbReference type="SMART" id="SM00460">
    <property type="entry name" value="TGc"/>
    <property type="match status" value="1"/>
</dbReference>
<evidence type="ECO:0000313" key="3">
    <source>
        <dbReference type="Proteomes" id="UP000276309"/>
    </source>
</evidence>
<feature type="domain" description="Transglutaminase-like" evidence="1">
    <location>
        <begin position="172"/>
        <end position="248"/>
    </location>
</feature>